<feature type="region of interest" description="Disordered" evidence="1">
    <location>
        <begin position="1"/>
        <end position="20"/>
    </location>
</feature>
<gene>
    <name evidence="2" type="ORF">HAX54_002639</name>
</gene>
<dbReference type="EMBL" id="JACEIK010001119">
    <property type="protein sequence ID" value="MCD7466187.1"/>
    <property type="molecule type" value="Genomic_DNA"/>
</dbReference>
<comment type="caution">
    <text evidence="2">The sequence shown here is derived from an EMBL/GenBank/DDBJ whole genome shotgun (WGS) entry which is preliminary data.</text>
</comment>
<reference evidence="2 3" key="1">
    <citation type="journal article" date="2021" name="BMC Genomics">
        <title>Datura genome reveals duplications of psychoactive alkaloid biosynthetic genes and high mutation rate following tissue culture.</title>
        <authorList>
            <person name="Rajewski A."/>
            <person name="Carter-House D."/>
            <person name="Stajich J."/>
            <person name="Litt A."/>
        </authorList>
    </citation>
    <scope>NUCLEOTIDE SEQUENCE [LARGE SCALE GENOMIC DNA]</scope>
    <source>
        <strain evidence="2">AR-01</strain>
    </source>
</reference>
<name>A0ABS8T6G0_DATST</name>
<evidence type="ECO:0000313" key="3">
    <source>
        <dbReference type="Proteomes" id="UP000823775"/>
    </source>
</evidence>
<organism evidence="2 3">
    <name type="scientific">Datura stramonium</name>
    <name type="common">Jimsonweed</name>
    <name type="synonym">Common thornapple</name>
    <dbReference type="NCBI Taxonomy" id="4076"/>
    <lineage>
        <taxon>Eukaryota</taxon>
        <taxon>Viridiplantae</taxon>
        <taxon>Streptophyta</taxon>
        <taxon>Embryophyta</taxon>
        <taxon>Tracheophyta</taxon>
        <taxon>Spermatophyta</taxon>
        <taxon>Magnoliopsida</taxon>
        <taxon>eudicotyledons</taxon>
        <taxon>Gunneridae</taxon>
        <taxon>Pentapetalae</taxon>
        <taxon>asterids</taxon>
        <taxon>lamiids</taxon>
        <taxon>Solanales</taxon>
        <taxon>Solanaceae</taxon>
        <taxon>Solanoideae</taxon>
        <taxon>Datureae</taxon>
        <taxon>Datura</taxon>
    </lineage>
</organism>
<feature type="compositionally biased region" description="Polar residues" evidence="1">
    <location>
        <begin position="58"/>
        <end position="71"/>
    </location>
</feature>
<feature type="compositionally biased region" description="Basic residues" evidence="1">
    <location>
        <begin position="1"/>
        <end position="12"/>
    </location>
</feature>
<evidence type="ECO:0000256" key="1">
    <source>
        <dbReference type="SAM" id="MobiDB-lite"/>
    </source>
</evidence>
<sequence>MAGKSGRGRPRKSSISLTSLLNFTVSESRAEVSKKVQGNSSKSQGSNMEQIRVESPAHHSSITPRSSSMVTPASEIPRNILTRPQPQQEFQRKKTQKQVWFPKEVPTQIPSEKEAVESCKVIPLHLPEQGPTENIWQVVKRKGHAVSGSSLLNYELPVKNGFTSLSGDD</sequence>
<feature type="compositionally biased region" description="Polar residues" evidence="1">
    <location>
        <begin position="36"/>
        <end position="49"/>
    </location>
</feature>
<accession>A0ABS8T6G0</accession>
<evidence type="ECO:0000313" key="2">
    <source>
        <dbReference type="EMBL" id="MCD7466187.1"/>
    </source>
</evidence>
<keyword evidence="3" id="KW-1185">Reference proteome</keyword>
<dbReference type="Proteomes" id="UP000823775">
    <property type="component" value="Unassembled WGS sequence"/>
</dbReference>
<feature type="region of interest" description="Disordered" evidence="1">
    <location>
        <begin position="28"/>
        <end position="106"/>
    </location>
</feature>
<protein>
    <submittedName>
        <fullName evidence="2">Uncharacterized protein</fullName>
    </submittedName>
</protein>
<proteinExistence type="predicted"/>